<dbReference type="AlphaFoldDB" id="A0A7J7ITP7"/>
<sequence>MIRCVFTMYKRRRQHKYQTNIKSCLSELSYYLHQPYTHIPSLGDMKTATYSVRNDASTNKYKFKYKRVQVQVQAQVFALRIHQVFCGKAHECL</sequence>
<name>A0A7J7ITP7_BUGNE</name>
<gene>
    <name evidence="1" type="ORF">EB796_024505</name>
</gene>
<organism evidence="1 2">
    <name type="scientific">Bugula neritina</name>
    <name type="common">Brown bryozoan</name>
    <name type="synonym">Sertularia neritina</name>
    <dbReference type="NCBI Taxonomy" id="10212"/>
    <lineage>
        <taxon>Eukaryota</taxon>
        <taxon>Metazoa</taxon>
        <taxon>Spiralia</taxon>
        <taxon>Lophotrochozoa</taxon>
        <taxon>Bryozoa</taxon>
        <taxon>Gymnolaemata</taxon>
        <taxon>Cheilostomatida</taxon>
        <taxon>Flustrina</taxon>
        <taxon>Buguloidea</taxon>
        <taxon>Bugulidae</taxon>
        <taxon>Bugula</taxon>
    </lineage>
</organism>
<accession>A0A7J7ITP7</accession>
<reference evidence="1" key="1">
    <citation type="submission" date="2020-06" db="EMBL/GenBank/DDBJ databases">
        <title>Draft genome of Bugula neritina, a colonial animal packing powerful symbionts and potential medicines.</title>
        <authorList>
            <person name="Rayko M."/>
        </authorList>
    </citation>
    <scope>NUCLEOTIDE SEQUENCE [LARGE SCALE GENOMIC DNA]</scope>
    <source>
        <strain evidence="1">Kwan_BN1</strain>
    </source>
</reference>
<protein>
    <submittedName>
        <fullName evidence="1">Uncharacterized protein</fullName>
    </submittedName>
</protein>
<evidence type="ECO:0000313" key="2">
    <source>
        <dbReference type="Proteomes" id="UP000593567"/>
    </source>
</evidence>
<proteinExistence type="predicted"/>
<dbReference type="EMBL" id="VXIV02003425">
    <property type="protein sequence ID" value="KAF6017175.1"/>
    <property type="molecule type" value="Genomic_DNA"/>
</dbReference>
<keyword evidence="2" id="KW-1185">Reference proteome</keyword>
<dbReference type="Proteomes" id="UP000593567">
    <property type="component" value="Unassembled WGS sequence"/>
</dbReference>
<comment type="caution">
    <text evidence="1">The sequence shown here is derived from an EMBL/GenBank/DDBJ whole genome shotgun (WGS) entry which is preliminary data.</text>
</comment>
<evidence type="ECO:0000313" key="1">
    <source>
        <dbReference type="EMBL" id="KAF6017175.1"/>
    </source>
</evidence>